<keyword evidence="5" id="KW-0274">FAD</keyword>
<dbReference type="InterPro" id="IPR001041">
    <property type="entry name" value="2Fe-2S_ferredoxin-type"/>
</dbReference>
<evidence type="ECO:0000313" key="13">
    <source>
        <dbReference type="EMBL" id="XBY46525.1"/>
    </source>
</evidence>
<keyword evidence="3" id="KW-0001">2Fe-2S</keyword>
<proteinExistence type="inferred from homology"/>
<dbReference type="PROSITE" id="PS00197">
    <property type="entry name" value="2FE2S_FER_1"/>
    <property type="match status" value="1"/>
</dbReference>
<dbReference type="PANTHER" id="PTHR47354:SF6">
    <property type="entry name" value="NADH OXIDOREDUCTASE HCR"/>
    <property type="match status" value="1"/>
</dbReference>
<evidence type="ECO:0000256" key="8">
    <source>
        <dbReference type="ARBA" id="ARBA00023014"/>
    </source>
</evidence>
<dbReference type="InterPro" id="IPR036010">
    <property type="entry name" value="2Fe-2S_ferredoxin-like_sf"/>
</dbReference>
<dbReference type="InterPro" id="IPR001433">
    <property type="entry name" value="OxRdtase_FAD/NAD-bd"/>
</dbReference>
<protein>
    <submittedName>
        <fullName evidence="13">FAD-binding oxidoreductase</fullName>
    </submittedName>
</protein>
<keyword evidence="6" id="KW-0560">Oxidoreductase</keyword>
<dbReference type="Pfam" id="PF00970">
    <property type="entry name" value="FAD_binding_6"/>
    <property type="match status" value="1"/>
</dbReference>
<gene>
    <name evidence="13" type="ORF">ABS361_10125</name>
</gene>
<dbReference type="InterPro" id="IPR017938">
    <property type="entry name" value="Riboflavin_synthase-like_b-brl"/>
</dbReference>
<dbReference type="InterPro" id="IPR012675">
    <property type="entry name" value="Beta-grasp_dom_sf"/>
</dbReference>
<dbReference type="Gene3D" id="3.40.50.80">
    <property type="entry name" value="Nucleotide-binding domain of ferredoxin-NADP reductase (FNR) module"/>
    <property type="match status" value="1"/>
</dbReference>
<dbReference type="AlphaFoldDB" id="A0AAU7XEF8"/>
<dbReference type="InterPro" id="IPR006058">
    <property type="entry name" value="2Fe2S_fd_BS"/>
</dbReference>
<dbReference type="InterPro" id="IPR001709">
    <property type="entry name" value="Flavoprot_Pyr_Nucl_cyt_Rdtase"/>
</dbReference>
<evidence type="ECO:0000256" key="2">
    <source>
        <dbReference type="ARBA" id="ARBA00022630"/>
    </source>
</evidence>
<organism evidence="13">
    <name type="scientific">Methyloraptor flagellatus</name>
    <dbReference type="NCBI Taxonomy" id="3162530"/>
    <lineage>
        <taxon>Bacteria</taxon>
        <taxon>Pseudomonadati</taxon>
        <taxon>Pseudomonadota</taxon>
        <taxon>Alphaproteobacteria</taxon>
        <taxon>Hyphomicrobiales</taxon>
        <taxon>Ancalomicrobiaceae</taxon>
        <taxon>Methyloraptor</taxon>
    </lineage>
</organism>
<comment type="cofactor">
    <cofactor evidence="9">
        <name>[2Fe-2S] cluster</name>
        <dbReference type="ChEBI" id="CHEBI:190135"/>
    </cofactor>
</comment>
<evidence type="ECO:0000256" key="10">
    <source>
        <dbReference type="ARBA" id="ARBA00061434"/>
    </source>
</evidence>
<keyword evidence="7" id="KW-0408">Iron</keyword>
<dbReference type="InterPro" id="IPR039261">
    <property type="entry name" value="FNR_nucleotide-bd"/>
</dbReference>
<dbReference type="PANTHER" id="PTHR47354">
    <property type="entry name" value="NADH OXIDOREDUCTASE HCR"/>
    <property type="match status" value="1"/>
</dbReference>
<evidence type="ECO:0000259" key="12">
    <source>
        <dbReference type="PROSITE" id="PS51384"/>
    </source>
</evidence>
<evidence type="ECO:0000256" key="5">
    <source>
        <dbReference type="ARBA" id="ARBA00022827"/>
    </source>
</evidence>
<evidence type="ECO:0000256" key="4">
    <source>
        <dbReference type="ARBA" id="ARBA00022723"/>
    </source>
</evidence>
<keyword evidence="2" id="KW-0285">Flavoprotein</keyword>
<dbReference type="GO" id="GO:0016491">
    <property type="term" value="F:oxidoreductase activity"/>
    <property type="evidence" value="ECO:0007669"/>
    <property type="project" value="UniProtKB-KW"/>
</dbReference>
<keyword evidence="8" id="KW-0411">Iron-sulfur</keyword>
<reference evidence="13" key="1">
    <citation type="submission" date="2024-06" db="EMBL/GenBank/DDBJ databases">
        <title>Methylostella associata gen. nov., sp. nov., a novel Ancalomicrobiaceae-affiliated facultatively methylotrophic bacteria that feed on methanotrophs of the genus Methylococcus.</title>
        <authorList>
            <person name="Saltykova V."/>
            <person name="Danilova O.V."/>
            <person name="Oshkin I.Y."/>
            <person name="Belova S.E."/>
            <person name="Pimenov N.V."/>
            <person name="Dedysh S.N."/>
        </authorList>
    </citation>
    <scope>NUCLEOTIDE SEQUENCE</scope>
    <source>
        <strain evidence="13">S20</strain>
    </source>
</reference>
<dbReference type="RefSeq" id="WP_407051619.1">
    <property type="nucleotide sequence ID" value="NZ_CP158568.1"/>
</dbReference>
<evidence type="ECO:0000256" key="7">
    <source>
        <dbReference type="ARBA" id="ARBA00023004"/>
    </source>
</evidence>
<dbReference type="InterPro" id="IPR008333">
    <property type="entry name" value="Cbr1-like_FAD-bd_dom"/>
</dbReference>
<sequence length="350" mass="37311">MTEAPLWNVEADDTLVCRGVIDETHDVRTFLFGAATPRRFAYEPGQFANIEVEVGGTVETRSYTLSSAPTRPDLVAITVKRIPGGVVSNHLHETLEVGAKLKVQLPLGDFTHARRAPRKILFLAAGVGVTPLMSMLRTIVDRHEPVDVVFATWNQAAADIVFAEELAHAARRHPSLSLAHVLTRPTGRDAWAGHRGRIDATQLKAIAPDLAGREVYCCGPDGFMAAAKAALASLGHDPARYFEESFVFGSGEAAEAAPVDPGAQVYKVTFAKTGKVIECDGSTSILAAAKKGGIALPSACTKGLCGTCKQKKLAGDVEMSHSGGIRQREIDAGMILLCCSKPRSDVTVDK</sequence>
<dbReference type="Pfam" id="PF00175">
    <property type="entry name" value="NAD_binding_1"/>
    <property type="match status" value="1"/>
</dbReference>
<dbReference type="InterPro" id="IPR017927">
    <property type="entry name" value="FAD-bd_FR_type"/>
</dbReference>
<dbReference type="CDD" id="cd06215">
    <property type="entry name" value="FNR_iron_sulfur_binding_1"/>
    <property type="match status" value="1"/>
</dbReference>
<evidence type="ECO:0000259" key="11">
    <source>
        <dbReference type="PROSITE" id="PS51085"/>
    </source>
</evidence>
<evidence type="ECO:0000256" key="6">
    <source>
        <dbReference type="ARBA" id="ARBA00023002"/>
    </source>
</evidence>
<feature type="domain" description="2Fe-2S ferredoxin-type" evidence="11">
    <location>
        <begin position="266"/>
        <end position="350"/>
    </location>
</feature>
<dbReference type="PROSITE" id="PS51384">
    <property type="entry name" value="FAD_FR"/>
    <property type="match status" value="1"/>
</dbReference>
<comment type="similarity">
    <text evidence="10">In the N-terminal section; belongs to the FAD-binding oxidoreductase type 6 family.</text>
</comment>
<comment type="cofactor">
    <cofactor evidence="1">
        <name>FAD</name>
        <dbReference type="ChEBI" id="CHEBI:57692"/>
    </cofactor>
</comment>
<dbReference type="SUPFAM" id="SSF63380">
    <property type="entry name" value="Riboflavin synthase domain-like"/>
    <property type="match status" value="1"/>
</dbReference>
<dbReference type="PRINTS" id="PR00410">
    <property type="entry name" value="PHEHYDRXLASE"/>
</dbReference>
<dbReference type="EMBL" id="CP158568">
    <property type="protein sequence ID" value="XBY46525.1"/>
    <property type="molecule type" value="Genomic_DNA"/>
</dbReference>
<name>A0AAU7XEF8_9HYPH</name>
<dbReference type="Gene3D" id="3.10.20.30">
    <property type="match status" value="1"/>
</dbReference>
<dbReference type="PROSITE" id="PS51085">
    <property type="entry name" value="2FE2S_FER_2"/>
    <property type="match status" value="1"/>
</dbReference>
<dbReference type="GO" id="GO:0051537">
    <property type="term" value="F:2 iron, 2 sulfur cluster binding"/>
    <property type="evidence" value="ECO:0007669"/>
    <property type="project" value="UniProtKB-KW"/>
</dbReference>
<dbReference type="Gene3D" id="2.40.30.10">
    <property type="entry name" value="Translation factors"/>
    <property type="match status" value="1"/>
</dbReference>
<evidence type="ECO:0000256" key="1">
    <source>
        <dbReference type="ARBA" id="ARBA00001974"/>
    </source>
</evidence>
<dbReference type="PRINTS" id="PR00371">
    <property type="entry name" value="FPNCR"/>
</dbReference>
<dbReference type="SUPFAM" id="SSF54292">
    <property type="entry name" value="2Fe-2S ferredoxin-like"/>
    <property type="match status" value="1"/>
</dbReference>
<feature type="domain" description="FAD-binding FR-type" evidence="12">
    <location>
        <begin position="10"/>
        <end position="113"/>
    </location>
</feature>
<evidence type="ECO:0000256" key="3">
    <source>
        <dbReference type="ARBA" id="ARBA00022714"/>
    </source>
</evidence>
<dbReference type="Pfam" id="PF00111">
    <property type="entry name" value="Fer2"/>
    <property type="match status" value="1"/>
</dbReference>
<dbReference type="InterPro" id="IPR050415">
    <property type="entry name" value="MRET"/>
</dbReference>
<keyword evidence="4" id="KW-0479">Metal-binding</keyword>
<evidence type="ECO:0000256" key="9">
    <source>
        <dbReference type="ARBA" id="ARBA00034078"/>
    </source>
</evidence>
<dbReference type="CDD" id="cd00207">
    <property type="entry name" value="fer2"/>
    <property type="match status" value="1"/>
</dbReference>
<dbReference type="SUPFAM" id="SSF52343">
    <property type="entry name" value="Ferredoxin reductase-like, C-terminal NADP-linked domain"/>
    <property type="match status" value="1"/>
</dbReference>
<accession>A0AAU7XEF8</accession>
<dbReference type="KEGG" id="mflg:ABS361_10125"/>
<dbReference type="GO" id="GO:0046872">
    <property type="term" value="F:metal ion binding"/>
    <property type="evidence" value="ECO:0007669"/>
    <property type="project" value="UniProtKB-KW"/>
</dbReference>